<dbReference type="SUPFAM" id="SSF141457">
    <property type="entry name" value="BH3618-like"/>
    <property type="match status" value="1"/>
</dbReference>
<gene>
    <name evidence="4" type="primary">fliW</name>
    <name evidence="5" type="ORF">BI350_13875</name>
</gene>
<dbReference type="InterPro" id="IPR024046">
    <property type="entry name" value="Flagellar_assmbl_FliW_dom_sf"/>
</dbReference>
<dbReference type="HAMAP" id="MF_01185">
    <property type="entry name" value="FliW"/>
    <property type="match status" value="1"/>
</dbReference>
<dbReference type="GO" id="GO:0044780">
    <property type="term" value="P:bacterial-type flagellum assembly"/>
    <property type="evidence" value="ECO:0007669"/>
    <property type="project" value="UniProtKB-UniRule"/>
</dbReference>
<dbReference type="NCBIfam" id="NF009793">
    <property type="entry name" value="PRK13285.1-1"/>
    <property type="match status" value="1"/>
</dbReference>
<comment type="function">
    <text evidence="4">Acts as an anti-CsrA protein, binds CsrA and prevents it from repressing translation of its target genes, one of which is flagellin. Binds to flagellin and participates in the assembly of the flagellum.</text>
</comment>
<dbReference type="KEGG" id="surl:BI350_13875"/>
<dbReference type="PANTHER" id="PTHR39190:SF1">
    <property type="entry name" value="FLAGELLAR ASSEMBLY FACTOR FLIW"/>
    <property type="match status" value="1"/>
</dbReference>
<keyword evidence="5" id="KW-0966">Cell projection</keyword>
<dbReference type="GO" id="GO:0006417">
    <property type="term" value="P:regulation of translation"/>
    <property type="evidence" value="ECO:0007669"/>
    <property type="project" value="UniProtKB-KW"/>
</dbReference>
<evidence type="ECO:0000313" key="6">
    <source>
        <dbReference type="Proteomes" id="UP000185746"/>
    </source>
</evidence>
<comment type="subunit">
    <text evidence="4">Interacts with translational regulator CsrA and flagellin(s).</text>
</comment>
<keyword evidence="2 4" id="KW-1005">Bacterial flagellum biogenesis</keyword>
<evidence type="ECO:0000256" key="4">
    <source>
        <dbReference type="HAMAP-Rule" id="MF_01185"/>
    </source>
</evidence>
<accession>A0A1D8JIJ2</accession>
<evidence type="ECO:0000313" key="5">
    <source>
        <dbReference type="EMBL" id="AOV08513.1"/>
    </source>
</evidence>
<sequence>MQIETKFHGTLKIEQEQTWAFPKGLPGFEEEKGFILLPIEGDEVFQVLQSTTSTHIAFIVTNPFTLIDDYVFEIDEPTIDLLKIQDQSDIFVLNVLSLKEPFETSTINLQAPLIFHTKNKQAKQMILNDTIYSMRHSINTKTKEEA</sequence>
<protein>
    <recommendedName>
        <fullName evidence="4">Flagellar assembly factor FliW</fullName>
    </recommendedName>
</protein>
<proteinExistence type="inferred from homology"/>
<keyword evidence="5" id="KW-0282">Flagellum</keyword>
<keyword evidence="4" id="KW-0143">Chaperone</keyword>
<reference evidence="5 6" key="1">
    <citation type="submission" date="2016-09" db="EMBL/GenBank/DDBJ databases">
        <title>Complete genome sequence of the Lysinibacillus sphaericus LMG 22257, a specie of Bacillus with ureolytic activity that can effectively biodeposit calcium carbonate.</title>
        <authorList>
            <person name="Yan W."/>
        </authorList>
    </citation>
    <scope>NUCLEOTIDE SEQUENCE [LARGE SCALE GENOMIC DNA]</scope>
    <source>
        <strain evidence="5 6">LMG 22257</strain>
    </source>
</reference>
<dbReference type="Proteomes" id="UP000185746">
    <property type="component" value="Chromosome"/>
</dbReference>
<comment type="similarity">
    <text evidence="4">Belongs to the FliW family.</text>
</comment>
<dbReference type="RefSeq" id="WP_075528679.1">
    <property type="nucleotide sequence ID" value="NZ_CP017560.1"/>
</dbReference>
<comment type="subcellular location">
    <subcellularLocation>
        <location evidence="4">Cytoplasm</location>
    </subcellularLocation>
</comment>
<name>A0A1D8JIJ2_9BACL</name>
<dbReference type="Pfam" id="PF02623">
    <property type="entry name" value="FliW"/>
    <property type="match status" value="1"/>
</dbReference>
<dbReference type="Gene3D" id="2.30.290.10">
    <property type="entry name" value="BH3618-like"/>
    <property type="match status" value="1"/>
</dbReference>
<evidence type="ECO:0000256" key="2">
    <source>
        <dbReference type="ARBA" id="ARBA00022795"/>
    </source>
</evidence>
<keyword evidence="3 4" id="KW-0810">Translation regulation</keyword>
<evidence type="ECO:0000256" key="1">
    <source>
        <dbReference type="ARBA" id="ARBA00022490"/>
    </source>
</evidence>
<organism evidence="5 6">
    <name type="scientific">Sporosarcina ureilytica</name>
    <dbReference type="NCBI Taxonomy" id="298596"/>
    <lineage>
        <taxon>Bacteria</taxon>
        <taxon>Bacillati</taxon>
        <taxon>Bacillota</taxon>
        <taxon>Bacilli</taxon>
        <taxon>Bacillales</taxon>
        <taxon>Caryophanaceae</taxon>
        <taxon>Sporosarcina</taxon>
    </lineage>
</organism>
<dbReference type="EMBL" id="CP017560">
    <property type="protein sequence ID" value="AOV08513.1"/>
    <property type="molecule type" value="Genomic_DNA"/>
</dbReference>
<dbReference type="InterPro" id="IPR003775">
    <property type="entry name" value="Flagellar_assembly_factor_FliW"/>
</dbReference>
<keyword evidence="1 4" id="KW-0963">Cytoplasm</keyword>
<evidence type="ECO:0000256" key="3">
    <source>
        <dbReference type="ARBA" id="ARBA00022845"/>
    </source>
</evidence>
<keyword evidence="5" id="KW-0969">Cilium</keyword>
<dbReference type="GO" id="GO:0005737">
    <property type="term" value="C:cytoplasm"/>
    <property type="evidence" value="ECO:0007669"/>
    <property type="project" value="UniProtKB-SubCell"/>
</dbReference>
<dbReference type="PANTHER" id="PTHR39190">
    <property type="entry name" value="FLAGELLAR ASSEMBLY FACTOR FLIW"/>
    <property type="match status" value="1"/>
</dbReference>
<keyword evidence="6" id="KW-1185">Reference proteome</keyword>
<dbReference type="AlphaFoldDB" id="A0A1D8JIJ2"/>